<dbReference type="Proteomes" id="UP001155586">
    <property type="component" value="Unassembled WGS sequence"/>
</dbReference>
<organism evidence="1 2">
    <name type="scientific">Vibrio paucivorans</name>
    <dbReference type="NCBI Taxonomy" id="2829489"/>
    <lineage>
        <taxon>Bacteria</taxon>
        <taxon>Pseudomonadati</taxon>
        <taxon>Pseudomonadota</taxon>
        <taxon>Gammaproteobacteria</taxon>
        <taxon>Vibrionales</taxon>
        <taxon>Vibrionaceae</taxon>
        <taxon>Vibrio</taxon>
    </lineage>
</organism>
<evidence type="ECO:0000313" key="2">
    <source>
        <dbReference type="Proteomes" id="UP001155586"/>
    </source>
</evidence>
<name>A0A9X3HU20_9VIBR</name>
<reference evidence="1" key="1">
    <citation type="submission" date="2022-02" db="EMBL/GenBank/DDBJ databases">
        <title>Vibrio sp. nov., a new bacterium isolated from Bohai sea, China.</title>
        <authorList>
            <person name="Yuan Y."/>
        </authorList>
    </citation>
    <scope>NUCLEOTIDE SEQUENCE</scope>
    <source>
        <strain evidence="1">DBSS07</strain>
    </source>
</reference>
<gene>
    <name evidence="1" type="ORF">MD483_20390</name>
</gene>
<protein>
    <submittedName>
        <fullName evidence="1">Uncharacterized protein</fullName>
    </submittedName>
</protein>
<dbReference type="AlphaFoldDB" id="A0A9X3HU20"/>
<accession>A0A9X3HU20</accession>
<dbReference type="RefSeq" id="WP_265689234.1">
    <property type="nucleotide sequence ID" value="NZ_JAKRRX010000188.1"/>
</dbReference>
<sequence>MNSNSGLTLTIEMINDAIYKVENANKVQLKGLREFLSHNQTKAIATFTAIAAADSLDERYHHISSKFPQFMDHAHHLIETSILLG</sequence>
<comment type="caution">
    <text evidence="1">The sequence shown here is derived from an EMBL/GenBank/DDBJ whole genome shotgun (WGS) entry which is preliminary data.</text>
</comment>
<evidence type="ECO:0000313" key="1">
    <source>
        <dbReference type="EMBL" id="MCW8336174.1"/>
    </source>
</evidence>
<dbReference type="EMBL" id="JAKRRX010000188">
    <property type="protein sequence ID" value="MCW8336174.1"/>
    <property type="molecule type" value="Genomic_DNA"/>
</dbReference>
<proteinExistence type="predicted"/>
<keyword evidence="2" id="KW-1185">Reference proteome</keyword>